<name>A0AAV7MTX1_PLEWA</name>
<evidence type="ECO:0000313" key="1">
    <source>
        <dbReference type="EMBL" id="KAJ1105797.1"/>
    </source>
</evidence>
<dbReference type="Proteomes" id="UP001066276">
    <property type="component" value="Chromosome 9"/>
</dbReference>
<gene>
    <name evidence="1" type="ORF">NDU88_003201</name>
</gene>
<protein>
    <submittedName>
        <fullName evidence="1">Uncharacterized protein</fullName>
    </submittedName>
</protein>
<evidence type="ECO:0000313" key="2">
    <source>
        <dbReference type="Proteomes" id="UP001066276"/>
    </source>
</evidence>
<sequence>MLWEAACVSRAGARRVVRTELDAAQSAAGRGSQPWRRGRRWGRPLGVEVGTPSIVELLGQDILLSLGRNCVFFTDAF</sequence>
<dbReference type="EMBL" id="JANPWB010000013">
    <property type="protein sequence ID" value="KAJ1105797.1"/>
    <property type="molecule type" value="Genomic_DNA"/>
</dbReference>
<dbReference type="AlphaFoldDB" id="A0AAV7MTX1"/>
<keyword evidence="2" id="KW-1185">Reference proteome</keyword>
<reference evidence="1" key="1">
    <citation type="journal article" date="2022" name="bioRxiv">
        <title>Sequencing and chromosome-scale assembly of the giantPleurodeles waltlgenome.</title>
        <authorList>
            <person name="Brown T."/>
            <person name="Elewa A."/>
            <person name="Iarovenko S."/>
            <person name="Subramanian E."/>
            <person name="Araus A.J."/>
            <person name="Petzold A."/>
            <person name="Susuki M."/>
            <person name="Suzuki K.-i.T."/>
            <person name="Hayashi T."/>
            <person name="Toyoda A."/>
            <person name="Oliveira C."/>
            <person name="Osipova E."/>
            <person name="Leigh N.D."/>
            <person name="Simon A."/>
            <person name="Yun M.H."/>
        </authorList>
    </citation>
    <scope>NUCLEOTIDE SEQUENCE</scope>
    <source>
        <strain evidence="1">20211129_DDA</strain>
        <tissue evidence="1">Liver</tissue>
    </source>
</reference>
<organism evidence="1 2">
    <name type="scientific">Pleurodeles waltl</name>
    <name type="common">Iberian ribbed newt</name>
    <dbReference type="NCBI Taxonomy" id="8319"/>
    <lineage>
        <taxon>Eukaryota</taxon>
        <taxon>Metazoa</taxon>
        <taxon>Chordata</taxon>
        <taxon>Craniata</taxon>
        <taxon>Vertebrata</taxon>
        <taxon>Euteleostomi</taxon>
        <taxon>Amphibia</taxon>
        <taxon>Batrachia</taxon>
        <taxon>Caudata</taxon>
        <taxon>Salamandroidea</taxon>
        <taxon>Salamandridae</taxon>
        <taxon>Pleurodelinae</taxon>
        <taxon>Pleurodeles</taxon>
    </lineage>
</organism>
<accession>A0AAV7MTX1</accession>
<proteinExistence type="predicted"/>
<comment type="caution">
    <text evidence="1">The sequence shown here is derived from an EMBL/GenBank/DDBJ whole genome shotgun (WGS) entry which is preliminary data.</text>
</comment>